<name>A0A7K1TF54_9BACT</name>
<feature type="domain" description="DUF551" evidence="1">
    <location>
        <begin position="9"/>
        <end position="83"/>
    </location>
</feature>
<dbReference type="Proteomes" id="UP000441336">
    <property type="component" value="Unassembled WGS sequence"/>
</dbReference>
<proteinExistence type="predicted"/>
<dbReference type="AlphaFoldDB" id="A0A7K1TF54"/>
<keyword evidence="3" id="KW-1185">Reference proteome</keyword>
<protein>
    <submittedName>
        <fullName evidence="2">DUF551 domain-containing protein</fullName>
    </submittedName>
</protein>
<organism evidence="2 3">
    <name type="scientific">Hymenobacter ginkgonis</name>
    <dbReference type="NCBI Taxonomy" id="2682976"/>
    <lineage>
        <taxon>Bacteria</taxon>
        <taxon>Pseudomonadati</taxon>
        <taxon>Bacteroidota</taxon>
        <taxon>Cytophagia</taxon>
        <taxon>Cytophagales</taxon>
        <taxon>Hymenobacteraceae</taxon>
        <taxon>Hymenobacter</taxon>
    </lineage>
</organism>
<evidence type="ECO:0000313" key="2">
    <source>
        <dbReference type="EMBL" id="MVN77043.1"/>
    </source>
</evidence>
<dbReference type="EMBL" id="WQKZ01000003">
    <property type="protein sequence ID" value="MVN77043.1"/>
    <property type="molecule type" value="Genomic_DNA"/>
</dbReference>
<sequence>MKLKMPTPEWIAISEQLPAHQQQVLVFENSDRVGDAPAEDALRIATYQAGGMGFYYQVPLAPGNTRFPALNVTHWMPAPAPPTR</sequence>
<dbReference type="RefSeq" id="WP_157565697.1">
    <property type="nucleotide sequence ID" value="NZ_WQKZ01000003.1"/>
</dbReference>
<evidence type="ECO:0000259" key="1">
    <source>
        <dbReference type="Pfam" id="PF04448"/>
    </source>
</evidence>
<accession>A0A7K1TF54</accession>
<dbReference type="Pfam" id="PF04448">
    <property type="entry name" value="DUF551"/>
    <property type="match status" value="1"/>
</dbReference>
<comment type="caution">
    <text evidence="2">The sequence shown here is derived from an EMBL/GenBank/DDBJ whole genome shotgun (WGS) entry which is preliminary data.</text>
</comment>
<dbReference type="InterPro" id="IPR007539">
    <property type="entry name" value="DUF551"/>
</dbReference>
<gene>
    <name evidence="2" type="ORF">GO988_11970</name>
</gene>
<reference evidence="2 3" key="1">
    <citation type="submission" date="2019-12" db="EMBL/GenBank/DDBJ databases">
        <title>Hymenobacter sp. HMF4947 Genome sequencing and assembly.</title>
        <authorList>
            <person name="Kang H."/>
            <person name="Cha I."/>
            <person name="Kim H."/>
            <person name="Joh K."/>
        </authorList>
    </citation>
    <scope>NUCLEOTIDE SEQUENCE [LARGE SCALE GENOMIC DNA]</scope>
    <source>
        <strain evidence="2 3">HMF4947</strain>
    </source>
</reference>
<evidence type="ECO:0000313" key="3">
    <source>
        <dbReference type="Proteomes" id="UP000441336"/>
    </source>
</evidence>